<feature type="transmembrane region" description="Helical" evidence="1">
    <location>
        <begin position="132"/>
        <end position="151"/>
    </location>
</feature>
<reference evidence="2 3" key="1">
    <citation type="submission" date="2023-10" db="EMBL/GenBank/DDBJ databases">
        <title>Sorlinia euscelidii gen. nov., sp. nov., an acetic acid bacteria isolated from the gut of Euscelidius variegatus emitter.</title>
        <authorList>
            <person name="Michoud G."/>
            <person name="Marasco R."/>
            <person name="Seferji K."/>
            <person name="Gonella E."/>
            <person name="Garuglieri E."/>
            <person name="Alma A."/>
            <person name="Mapelli F."/>
            <person name="Borin S."/>
            <person name="Daffonchio D."/>
            <person name="Crotti E."/>
        </authorList>
    </citation>
    <scope>NUCLEOTIDE SEQUENCE [LARGE SCALE GENOMIC DNA]</scope>
    <source>
        <strain evidence="2 3">EV16P</strain>
    </source>
</reference>
<evidence type="ECO:0000313" key="3">
    <source>
        <dbReference type="Proteomes" id="UP001312908"/>
    </source>
</evidence>
<sequence>MFFARVSDKEEFLLRYCLFLLLIGLFVYPIIHANFYLIDDHGRALNPYIGMAANGRYLSELLFIALNTSCHQHDIAPLTQILSVAILSLSLTSLSMAWRFNRLSGLLALSFIVCSPYFLENLSYRVDSLYQSLALATAIAALSLSVPMTGLRRYLTVALILFLTVNLYQPAVNVFLVLLCLGTLFQMLEGGIKVASLYYVKNLLCLVAALCAYKAETFLLHLEGFNFDYLHLHAATTSNPHLVARHIVQFLKLYLNEYARGNHARILLIGLVGGVTGLGFQAYISRGIRGGIFAGFLLGLAILSMPGVMLVLASPVFDARVLMSGGAFLGLAICFLLGRDAAFRGWRRVPILLSGWMLLTQLMMAYEWGNAAHAQALFENRLAAEIVEDVYTASHGRPVALRVFSSWGDSDPVPVDPKARVIFDHRASLHLDALLPMFKIWGWNGVILKEFGLQSNATYLGFDEESPVFSMTEAAAMRHSCRFEHQIARRYYSLYQAGDRILIDFSRACPIR</sequence>
<feature type="transmembrane region" description="Helical" evidence="1">
    <location>
        <begin position="157"/>
        <end position="185"/>
    </location>
</feature>
<keyword evidence="1" id="KW-1133">Transmembrane helix</keyword>
<gene>
    <name evidence="2" type="ORF">DOFOFD_03355</name>
</gene>
<accession>A0ABU7U396</accession>
<protein>
    <submittedName>
        <fullName evidence="2">Uncharacterized protein</fullName>
    </submittedName>
</protein>
<feature type="transmembrane region" description="Helical" evidence="1">
    <location>
        <begin position="78"/>
        <end position="97"/>
    </location>
</feature>
<organism evidence="2 3">
    <name type="scientific">Sorlinia euscelidii</name>
    <dbReference type="NCBI Taxonomy" id="3081148"/>
    <lineage>
        <taxon>Bacteria</taxon>
        <taxon>Pseudomonadati</taxon>
        <taxon>Pseudomonadota</taxon>
        <taxon>Alphaproteobacteria</taxon>
        <taxon>Acetobacterales</taxon>
        <taxon>Acetobacteraceae</taxon>
        <taxon>Sorlinia</taxon>
    </lineage>
</organism>
<dbReference type="Proteomes" id="UP001312908">
    <property type="component" value="Unassembled WGS sequence"/>
</dbReference>
<dbReference type="EMBL" id="JAWJZY010000001">
    <property type="protein sequence ID" value="MEE8658050.1"/>
    <property type="molecule type" value="Genomic_DNA"/>
</dbReference>
<evidence type="ECO:0000256" key="1">
    <source>
        <dbReference type="SAM" id="Phobius"/>
    </source>
</evidence>
<feature type="transmembrane region" description="Helical" evidence="1">
    <location>
        <begin position="291"/>
        <end position="313"/>
    </location>
</feature>
<proteinExistence type="predicted"/>
<feature type="transmembrane region" description="Helical" evidence="1">
    <location>
        <begin position="264"/>
        <end position="284"/>
    </location>
</feature>
<name>A0ABU7U396_9PROT</name>
<evidence type="ECO:0000313" key="2">
    <source>
        <dbReference type="EMBL" id="MEE8658050.1"/>
    </source>
</evidence>
<keyword evidence="1" id="KW-0472">Membrane</keyword>
<feature type="transmembrane region" description="Helical" evidence="1">
    <location>
        <begin position="319"/>
        <end position="337"/>
    </location>
</feature>
<feature type="transmembrane region" description="Helical" evidence="1">
    <location>
        <begin position="103"/>
        <end position="120"/>
    </location>
</feature>
<dbReference type="Pfam" id="PF14264">
    <property type="entry name" value="Glucos_trans_II"/>
    <property type="match status" value="1"/>
</dbReference>
<dbReference type="RefSeq" id="WP_394818998.1">
    <property type="nucleotide sequence ID" value="NZ_JAWJZY010000001.1"/>
</dbReference>
<feature type="transmembrane region" description="Helical" evidence="1">
    <location>
        <begin position="12"/>
        <end position="36"/>
    </location>
</feature>
<dbReference type="InterPro" id="IPR025686">
    <property type="entry name" value="Glucos_trans_II"/>
</dbReference>
<comment type="caution">
    <text evidence="2">The sequence shown here is derived from an EMBL/GenBank/DDBJ whole genome shotgun (WGS) entry which is preliminary data.</text>
</comment>
<keyword evidence="1" id="KW-0812">Transmembrane</keyword>
<keyword evidence="3" id="KW-1185">Reference proteome</keyword>